<keyword evidence="3" id="KW-1185">Reference proteome</keyword>
<feature type="region of interest" description="Disordered" evidence="1">
    <location>
        <begin position="1"/>
        <end position="30"/>
    </location>
</feature>
<name>K0RBT1_THAOC</name>
<protein>
    <submittedName>
        <fullName evidence="2">Uncharacterized protein</fullName>
    </submittedName>
</protein>
<gene>
    <name evidence="2" type="ORF">THAOC_34765</name>
</gene>
<accession>K0RBT1</accession>
<dbReference type="OrthoDB" id="270720at2759"/>
<proteinExistence type="predicted"/>
<dbReference type="EMBL" id="AGNL01047677">
    <property type="protein sequence ID" value="EJK46561.1"/>
    <property type="molecule type" value="Genomic_DNA"/>
</dbReference>
<evidence type="ECO:0000313" key="2">
    <source>
        <dbReference type="EMBL" id="EJK46561.1"/>
    </source>
</evidence>
<dbReference type="Proteomes" id="UP000266841">
    <property type="component" value="Unassembled WGS sequence"/>
</dbReference>
<evidence type="ECO:0000313" key="3">
    <source>
        <dbReference type="Proteomes" id="UP000266841"/>
    </source>
</evidence>
<evidence type="ECO:0000256" key="1">
    <source>
        <dbReference type="SAM" id="MobiDB-lite"/>
    </source>
</evidence>
<organism evidence="2 3">
    <name type="scientific">Thalassiosira oceanica</name>
    <name type="common">Marine diatom</name>
    <dbReference type="NCBI Taxonomy" id="159749"/>
    <lineage>
        <taxon>Eukaryota</taxon>
        <taxon>Sar</taxon>
        <taxon>Stramenopiles</taxon>
        <taxon>Ochrophyta</taxon>
        <taxon>Bacillariophyta</taxon>
        <taxon>Coscinodiscophyceae</taxon>
        <taxon>Thalassiosirophycidae</taxon>
        <taxon>Thalassiosirales</taxon>
        <taxon>Thalassiosiraceae</taxon>
        <taxon>Thalassiosira</taxon>
    </lineage>
</organism>
<comment type="caution">
    <text evidence="2">The sequence shown here is derived from an EMBL/GenBank/DDBJ whole genome shotgun (WGS) entry which is preliminary data.</text>
</comment>
<sequence>MRRRQPGPPPVEVKVTQEDSGRRPHPQGLPVLPVDLQGGAEVRAVAARNAALPTVREAAEVFGTLPMTEEGPPRQRRKVQWSYVEGSTYVGEALDEKRDGHGMLTRHGGVRYGVSKNGKFDKGTATNVKWSDDCRYTGQCWAGSASLYGLCTAIRGEPRSTSALQPSVPAFSQRSPVRYIPPARLAARTRRPVWRLEIPGGDPNQCPTS</sequence>
<reference evidence="2 3" key="1">
    <citation type="journal article" date="2012" name="Genome Biol.">
        <title>Genome and low-iron response of an oceanic diatom adapted to chronic iron limitation.</title>
        <authorList>
            <person name="Lommer M."/>
            <person name="Specht M."/>
            <person name="Roy A.S."/>
            <person name="Kraemer L."/>
            <person name="Andreson R."/>
            <person name="Gutowska M.A."/>
            <person name="Wolf J."/>
            <person name="Bergner S.V."/>
            <person name="Schilhabel M.B."/>
            <person name="Klostermeier U.C."/>
            <person name="Beiko R.G."/>
            <person name="Rosenstiel P."/>
            <person name="Hippler M."/>
            <person name="Laroche J."/>
        </authorList>
    </citation>
    <scope>NUCLEOTIDE SEQUENCE [LARGE SCALE GENOMIC DNA]</scope>
    <source>
        <strain evidence="2 3">CCMP1005</strain>
    </source>
</reference>
<feature type="compositionally biased region" description="Pro residues" evidence="1">
    <location>
        <begin position="1"/>
        <end position="11"/>
    </location>
</feature>
<dbReference type="AlphaFoldDB" id="K0RBT1"/>